<organism evidence="1">
    <name type="scientific">bioreactor metagenome</name>
    <dbReference type="NCBI Taxonomy" id="1076179"/>
    <lineage>
        <taxon>unclassified sequences</taxon>
        <taxon>metagenomes</taxon>
        <taxon>ecological metagenomes</taxon>
    </lineage>
</organism>
<accession>A0A645JPA7</accession>
<dbReference type="EMBL" id="VSSQ01145697">
    <property type="protein sequence ID" value="MPN64589.1"/>
    <property type="molecule type" value="Genomic_DNA"/>
</dbReference>
<sequence>MAELILTEEEKAAALWSDLDDAALGKLVKKKIALLTSAADQLDRVTTFAAAMLLCCAAAEQNASEIALEIDGLNQAGRKFGDWKVVAVKIAPPTTEGNTHG</sequence>
<gene>
    <name evidence="1" type="ORF">SDC9_212365</name>
</gene>
<evidence type="ECO:0000313" key="1">
    <source>
        <dbReference type="EMBL" id="MPN64589.1"/>
    </source>
</evidence>
<protein>
    <submittedName>
        <fullName evidence="1">Uncharacterized protein</fullName>
    </submittedName>
</protein>
<comment type="caution">
    <text evidence="1">The sequence shown here is derived from an EMBL/GenBank/DDBJ whole genome shotgun (WGS) entry which is preliminary data.</text>
</comment>
<reference evidence="1" key="1">
    <citation type="submission" date="2019-08" db="EMBL/GenBank/DDBJ databases">
        <authorList>
            <person name="Kucharzyk K."/>
            <person name="Murdoch R.W."/>
            <person name="Higgins S."/>
            <person name="Loffler F."/>
        </authorList>
    </citation>
    <scope>NUCLEOTIDE SEQUENCE</scope>
</reference>
<dbReference type="AlphaFoldDB" id="A0A645JPA7"/>
<name>A0A645JPA7_9ZZZZ</name>
<proteinExistence type="predicted"/>